<dbReference type="InterPro" id="IPR000792">
    <property type="entry name" value="Tscrpt_reg_LuxR_C"/>
</dbReference>
<dbReference type="Pfam" id="PF13191">
    <property type="entry name" value="AAA_16"/>
    <property type="match status" value="1"/>
</dbReference>
<dbReference type="PROSITE" id="PS00622">
    <property type="entry name" value="HTH_LUXR_1"/>
    <property type="match status" value="1"/>
</dbReference>
<dbReference type="SUPFAM" id="SSF46894">
    <property type="entry name" value="C-terminal effector domain of the bipartite response regulators"/>
    <property type="match status" value="1"/>
</dbReference>
<organism evidence="4 5">
    <name type="scientific">Solirubrobacter deserti</name>
    <dbReference type="NCBI Taxonomy" id="2282478"/>
    <lineage>
        <taxon>Bacteria</taxon>
        <taxon>Bacillati</taxon>
        <taxon>Actinomycetota</taxon>
        <taxon>Thermoleophilia</taxon>
        <taxon>Solirubrobacterales</taxon>
        <taxon>Solirubrobacteraceae</taxon>
        <taxon>Solirubrobacter</taxon>
    </lineage>
</organism>
<dbReference type="InterPro" id="IPR027417">
    <property type="entry name" value="P-loop_NTPase"/>
</dbReference>
<dbReference type="RefSeq" id="WP_202958189.1">
    <property type="nucleotide sequence ID" value="NZ_JAPCID010000045.1"/>
</dbReference>
<dbReference type="PANTHER" id="PTHR16305">
    <property type="entry name" value="TESTICULAR SOLUBLE ADENYLYL CYCLASE"/>
    <property type="match status" value="1"/>
</dbReference>
<evidence type="ECO:0000313" key="4">
    <source>
        <dbReference type="EMBL" id="MDA0140823.1"/>
    </source>
</evidence>
<dbReference type="CDD" id="cd06170">
    <property type="entry name" value="LuxR_C_like"/>
    <property type="match status" value="1"/>
</dbReference>
<dbReference type="Gene3D" id="1.10.10.10">
    <property type="entry name" value="Winged helix-like DNA-binding domain superfamily/Winged helix DNA-binding domain"/>
    <property type="match status" value="1"/>
</dbReference>
<dbReference type="SMART" id="SM00421">
    <property type="entry name" value="HTH_LUXR"/>
    <property type="match status" value="1"/>
</dbReference>
<dbReference type="PANTHER" id="PTHR16305:SF35">
    <property type="entry name" value="TRANSCRIPTIONAL ACTIVATOR DOMAIN"/>
    <property type="match status" value="1"/>
</dbReference>
<dbReference type="SUPFAM" id="SSF52540">
    <property type="entry name" value="P-loop containing nucleoside triphosphate hydrolases"/>
    <property type="match status" value="1"/>
</dbReference>
<evidence type="ECO:0000313" key="5">
    <source>
        <dbReference type="Proteomes" id="UP001147700"/>
    </source>
</evidence>
<proteinExistence type="predicted"/>
<protein>
    <submittedName>
        <fullName evidence="4">AAA family ATPase</fullName>
    </submittedName>
</protein>
<dbReference type="EMBL" id="JAPCID010000045">
    <property type="protein sequence ID" value="MDA0140823.1"/>
    <property type="molecule type" value="Genomic_DNA"/>
</dbReference>
<dbReference type="InterPro" id="IPR036388">
    <property type="entry name" value="WH-like_DNA-bd_sf"/>
</dbReference>
<comment type="caution">
    <text evidence="4">The sequence shown here is derived from an EMBL/GenBank/DDBJ whole genome shotgun (WGS) entry which is preliminary data.</text>
</comment>
<evidence type="ECO:0000256" key="2">
    <source>
        <dbReference type="ARBA" id="ARBA00022840"/>
    </source>
</evidence>
<feature type="domain" description="HTH luxR-type" evidence="3">
    <location>
        <begin position="825"/>
        <end position="888"/>
    </location>
</feature>
<evidence type="ECO:0000256" key="1">
    <source>
        <dbReference type="ARBA" id="ARBA00022741"/>
    </source>
</evidence>
<reference evidence="4" key="1">
    <citation type="submission" date="2022-10" db="EMBL/GenBank/DDBJ databases">
        <title>The WGS of Solirubrobacter sp. CPCC 204708.</title>
        <authorList>
            <person name="Jiang Z."/>
        </authorList>
    </citation>
    <scope>NUCLEOTIDE SEQUENCE</scope>
    <source>
        <strain evidence="4">CPCC 204708</strain>
    </source>
</reference>
<dbReference type="Proteomes" id="UP001147700">
    <property type="component" value="Unassembled WGS sequence"/>
</dbReference>
<evidence type="ECO:0000259" key="3">
    <source>
        <dbReference type="PROSITE" id="PS50043"/>
    </source>
</evidence>
<dbReference type="Pfam" id="PF00196">
    <property type="entry name" value="GerE"/>
    <property type="match status" value="1"/>
</dbReference>
<dbReference type="InterPro" id="IPR041664">
    <property type="entry name" value="AAA_16"/>
</dbReference>
<sequence length="888" mass="93644">MRRTGNTLVGREDELGLVDALLARGGEALLLHGDPGVGKSAIAAAATAKARAAGATVLTTTGMPAEPELPYTSLQPLLWPVLDDAAGLPAPQRAALDAALGLSADAPKDPFRTGMAVLNLLGDAAERAPVVVVVEDAHWLDEATTEVLAFVARRIEDDPIAMLITSRENVPRPFRALPSRAVAPLVPAAAEALLHELDTELAPATRTRILEQAQGNPLGLVELLASAARAQAEPELPAWLPLSTRLERTFSARVADLPEGTRAALLVAGLTDRADVTEVLAAASVLAGAPLTLDALTPAVEAGLIEVGELRIAFGHPLMRSAIVQSGSETRRRGAHEALAATLDPARSLGHRVAAAAGVDDALADELARLAHAAQRRGSMVRAAETLGRAAALTGEETRRGARLLDAAELALDVGREDLVERLLADAAPLLLAPDDQQRRLWLQRTASRRAPAPAWFEAHLDRIEQLDDPARASQALLSVAFRAWWSDVPRPVRERLVAAARSLPPGSPPLIVAMVLALVAPADYGYEIGQSLKRIDPDEVAAELLRLGAVMCTIVGTFERGVTLGDRALERLRARGRYGLLATALVGRAWAGVFAGSWTASLAAAQEAEAVARETDQPLWVVAALSAQAALTGARGELDAALALADRADARLAPGAADGMRTMSEVARGLAQLAAGEPRAALAHFERVLSTGTEFVARWIVADAVDAAVAANAYDAGRSLLAQAETFAGPSRHLRASLAYARLVLTPEEAAAKAAFEASAEIPALRARVQLAHGGWLRRNRRPGEARALLRAARDTFEALDMGAPAERARGELRAAGEAVRVADVDVMRVLSPQELQIARLAADGLSNRDIGQALYLSHRTIGSHLYRIFPKLGVASRGELRALIAQ</sequence>
<dbReference type="PRINTS" id="PR00038">
    <property type="entry name" value="HTHLUXR"/>
</dbReference>
<keyword evidence="1" id="KW-0547">Nucleotide-binding</keyword>
<gene>
    <name evidence="4" type="ORF">OJ962_25225</name>
</gene>
<dbReference type="PROSITE" id="PS50043">
    <property type="entry name" value="HTH_LUXR_2"/>
    <property type="match status" value="1"/>
</dbReference>
<dbReference type="InterPro" id="IPR016032">
    <property type="entry name" value="Sig_transdc_resp-reg_C-effctor"/>
</dbReference>
<name>A0ABT4RQI0_9ACTN</name>
<keyword evidence="5" id="KW-1185">Reference proteome</keyword>
<keyword evidence="2" id="KW-0067">ATP-binding</keyword>
<accession>A0ABT4RQI0</accession>